<dbReference type="InterPro" id="IPR006439">
    <property type="entry name" value="HAD-SF_hydro_IA"/>
</dbReference>
<dbReference type="SFLD" id="SFLDS00003">
    <property type="entry name" value="Haloacid_Dehalogenase"/>
    <property type="match status" value="1"/>
</dbReference>
<gene>
    <name evidence="4" type="ORF">FYJ58_09180</name>
</gene>
<dbReference type="PANTHER" id="PTHR18901">
    <property type="entry name" value="2-DEOXYGLUCOSE-6-PHOSPHATE PHOSPHATASE 2"/>
    <property type="match status" value="1"/>
</dbReference>
<dbReference type="NCBIfam" id="TIGR01549">
    <property type="entry name" value="HAD-SF-IA-v1"/>
    <property type="match status" value="1"/>
</dbReference>
<evidence type="ECO:0000256" key="2">
    <source>
        <dbReference type="ARBA" id="ARBA00022723"/>
    </source>
</evidence>
<dbReference type="CDD" id="cd07505">
    <property type="entry name" value="HAD_BPGM-like"/>
    <property type="match status" value="1"/>
</dbReference>
<comment type="caution">
    <text evidence="4">The sequence shown here is derived from an EMBL/GenBank/DDBJ whole genome shotgun (WGS) entry which is preliminary data.</text>
</comment>
<dbReference type="Gene3D" id="3.40.50.1000">
    <property type="entry name" value="HAD superfamily/HAD-like"/>
    <property type="match status" value="1"/>
</dbReference>
<dbReference type="InterPro" id="IPR023198">
    <property type="entry name" value="PGP-like_dom2"/>
</dbReference>
<protein>
    <submittedName>
        <fullName evidence="4">HAD family phosphatase</fullName>
    </submittedName>
</protein>
<dbReference type="SUPFAM" id="SSF56784">
    <property type="entry name" value="HAD-like"/>
    <property type="match status" value="1"/>
</dbReference>
<evidence type="ECO:0000256" key="1">
    <source>
        <dbReference type="ARBA" id="ARBA00006171"/>
    </source>
</evidence>
<dbReference type="SFLD" id="SFLDG01129">
    <property type="entry name" value="C1.5:_HAD__Beta-PGM__Phosphata"/>
    <property type="match status" value="1"/>
</dbReference>
<dbReference type="PRINTS" id="PR00413">
    <property type="entry name" value="HADHALOGNASE"/>
</dbReference>
<dbReference type="SFLD" id="SFLDG01135">
    <property type="entry name" value="C1.5.6:_HAD__Beta-PGM__Phospha"/>
    <property type="match status" value="1"/>
</dbReference>
<dbReference type="Pfam" id="PF13419">
    <property type="entry name" value="HAD_2"/>
    <property type="match status" value="1"/>
</dbReference>
<dbReference type="GO" id="GO:0016791">
    <property type="term" value="F:phosphatase activity"/>
    <property type="evidence" value="ECO:0007669"/>
    <property type="project" value="TreeGrafter"/>
</dbReference>
<organism evidence="4 5">
    <name type="scientific">Velocimicrobium porci</name>
    <dbReference type="NCBI Taxonomy" id="2606634"/>
    <lineage>
        <taxon>Bacteria</taxon>
        <taxon>Bacillati</taxon>
        <taxon>Bacillota</taxon>
        <taxon>Clostridia</taxon>
        <taxon>Lachnospirales</taxon>
        <taxon>Lachnospiraceae</taxon>
        <taxon>Velocimicrobium</taxon>
    </lineage>
</organism>
<keyword evidence="3" id="KW-0378">Hydrolase</keyword>
<dbReference type="FunFam" id="3.40.50.1000:FF:000036">
    <property type="entry name" value="HAD family hydrolase"/>
    <property type="match status" value="1"/>
</dbReference>
<comment type="similarity">
    <text evidence="1">Belongs to the HAD-like hydrolase superfamily. CbbY/CbbZ/Gph/YieH family.</text>
</comment>
<dbReference type="Gene3D" id="1.10.150.240">
    <property type="entry name" value="Putative phosphatase, domain 2"/>
    <property type="match status" value="1"/>
</dbReference>
<proteinExistence type="inferred from homology"/>
<dbReference type="PANTHER" id="PTHR18901:SF38">
    <property type="entry name" value="PSEUDOURIDINE-5'-PHOSPHATASE"/>
    <property type="match status" value="1"/>
</dbReference>
<dbReference type="EMBL" id="VUMT01000012">
    <property type="protein sequence ID" value="MSS64046.1"/>
    <property type="molecule type" value="Genomic_DNA"/>
</dbReference>
<dbReference type="AlphaFoldDB" id="A0A6L5XYU0"/>
<evidence type="ECO:0000313" key="4">
    <source>
        <dbReference type="EMBL" id="MSS64046.1"/>
    </source>
</evidence>
<dbReference type="GO" id="GO:0046872">
    <property type="term" value="F:metal ion binding"/>
    <property type="evidence" value="ECO:0007669"/>
    <property type="project" value="UniProtKB-KW"/>
</dbReference>
<evidence type="ECO:0000313" key="5">
    <source>
        <dbReference type="Proteomes" id="UP000482209"/>
    </source>
</evidence>
<accession>A0A6L5XYU0</accession>
<sequence length="216" mass="24733">MLRNKKAVIFDLDGTLIDSMSMWREIDIEYLGRFGIVLPETLQDEIEGMSFSETAVYFKQRFGLEDSLEQIKQTWNQMAGYKYANEVPFKQGAKAFVKYLKKKGIKTGIATSNSKELVKAVLENHHMVQYFDSIHTACEVKKGKPAPDIYELVANELQVIPEECLVFEDVIQGIRAGKSAGMTVCAVYDDYTKDMIEAKKKEADYYIDSYLEIQFE</sequence>
<dbReference type="InterPro" id="IPR036412">
    <property type="entry name" value="HAD-like_sf"/>
</dbReference>
<dbReference type="InterPro" id="IPR041492">
    <property type="entry name" value="HAD_2"/>
</dbReference>
<keyword evidence="5" id="KW-1185">Reference proteome</keyword>
<dbReference type="InterPro" id="IPR023214">
    <property type="entry name" value="HAD_sf"/>
</dbReference>
<dbReference type="Proteomes" id="UP000482209">
    <property type="component" value="Unassembled WGS sequence"/>
</dbReference>
<reference evidence="4 5" key="1">
    <citation type="submission" date="2019-08" db="EMBL/GenBank/DDBJ databases">
        <title>In-depth cultivation of the pig gut microbiome towards novel bacterial diversity and tailored functional studies.</title>
        <authorList>
            <person name="Wylensek D."/>
            <person name="Hitch T.C.A."/>
            <person name="Clavel T."/>
        </authorList>
    </citation>
    <scope>NUCLEOTIDE SEQUENCE [LARGE SCALE GENOMIC DNA]</scope>
    <source>
        <strain evidence="4 5">WCA-693-APC-MOT-I</strain>
    </source>
</reference>
<name>A0A6L5XYU0_9FIRM</name>
<evidence type="ECO:0000256" key="3">
    <source>
        <dbReference type="ARBA" id="ARBA00022801"/>
    </source>
</evidence>
<dbReference type="NCBIfam" id="TIGR01509">
    <property type="entry name" value="HAD-SF-IA-v3"/>
    <property type="match status" value="1"/>
</dbReference>
<dbReference type="RefSeq" id="WP_154519451.1">
    <property type="nucleotide sequence ID" value="NZ_VUMT01000012.1"/>
</dbReference>
<keyword evidence="2" id="KW-0479">Metal-binding</keyword>